<evidence type="ECO:0000256" key="1">
    <source>
        <dbReference type="ARBA" id="ARBA00005187"/>
    </source>
</evidence>
<dbReference type="EMBL" id="DSDM01000097">
    <property type="protein sequence ID" value="HDQ88831.1"/>
    <property type="molecule type" value="Genomic_DNA"/>
</dbReference>
<organism evidence="12">
    <name type="scientific">candidate division WWE3 bacterium</name>
    <dbReference type="NCBI Taxonomy" id="2053526"/>
    <lineage>
        <taxon>Bacteria</taxon>
        <taxon>Katanobacteria</taxon>
    </lineage>
</organism>
<comment type="catalytic activity">
    <reaction evidence="7">
        <text>L-aspartate + L-glutamine + ATP + H2O = L-asparagine + L-glutamate + AMP + diphosphate + H(+)</text>
        <dbReference type="Rhea" id="RHEA:12228"/>
        <dbReference type="ChEBI" id="CHEBI:15377"/>
        <dbReference type="ChEBI" id="CHEBI:15378"/>
        <dbReference type="ChEBI" id="CHEBI:29985"/>
        <dbReference type="ChEBI" id="CHEBI:29991"/>
        <dbReference type="ChEBI" id="CHEBI:30616"/>
        <dbReference type="ChEBI" id="CHEBI:33019"/>
        <dbReference type="ChEBI" id="CHEBI:58048"/>
        <dbReference type="ChEBI" id="CHEBI:58359"/>
        <dbReference type="ChEBI" id="CHEBI:456215"/>
        <dbReference type="EC" id="6.3.5.4"/>
    </reaction>
</comment>
<dbReference type="PIRSF" id="PIRSF001589">
    <property type="entry name" value="Asn_synthetase_glu-h"/>
    <property type="match status" value="1"/>
</dbReference>
<keyword evidence="4 9" id="KW-0547">Nucleotide-binding</keyword>
<keyword evidence="5 9" id="KW-0067">ATP-binding</keyword>
<evidence type="ECO:0000256" key="2">
    <source>
        <dbReference type="ARBA" id="ARBA00005752"/>
    </source>
</evidence>
<name>A0A7C1HGV9_UNCKA</name>
<feature type="domain" description="Glutamine amidotransferase type-2" evidence="11">
    <location>
        <begin position="2"/>
        <end position="212"/>
    </location>
</feature>
<feature type="active site" description="For GATase activity" evidence="8">
    <location>
        <position position="2"/>
    </location>
</feature>
<feature type="site" description="Important for beta-aspartyl-AMP intermediate formation" evidence="10">
    <location>
        <position position="362"/>
    </location>
</feature>
<dbReference type="InterPro" id="IPR033738">
    <property type="entry name" value="AsnB_N"/>
</dbReference>
<dbReference type="Pfam" id="PF13537">
    <property type="entry name" value="GATase_7"/>
    <property type="match status" value="1"/>
</dbReference>
<accession>A0A7C1HGV9</accession>
<dbReference type="EC" id="6.3.5.4" evidence="3"/>
<dbReference type="InterPro" id="IPR029055">
    <property type="entry name" value="Ntn_hydrolases_N"/>
</dbReference>
<dbReference type="SUPFAM" id="SSF56235">
    <property type="entry name" value="N-terminal nucleophile aminohydrolases (Ntn hydrolases)"/>
    <property type="match status" value="1"/>
</dbReference>
<feature type="non-terminal residue" evidence="12">
    <location>
        <position position="439"/>
    </location>
</feature>
<sequence length="439" mass="50168">MCGIAGYAGKNINPASLKEALKTISHRGPDDFGLEIFSDIGLGHQRLSILDLSSAGHQPMFSQDKDIVLVFNGEIYNFQDIKKQLLGKYKFSSQTDSEVIIYAYKEWGTDCLQHFNGMFSFVLYDRAKNLLFGARDRLGEKPLKYYWNGEKFFFASEVKAIISFLKSVGVHVDPDPYAIDDFLTFGYVPAPKTGFKNIYKLPPAHFFTLCHGELNIKRYWSIDFTQKLPISYKEWQEEILNKLEESIKLRLMSDVPLGAFLSGGIDSSVVVAYAARNFPSKLKTFSMGFDDPEFDETKYAQTVANKYNTDHHVFRVSSSDLIENIDLISSFYDEPFADDSNLPTFLLSQKTKEHVTVVLNGDGGDENFGGYERYAVVEFGEFYSKIPSLLRNVPIKKLVNMYASLKKDKFSSRLNVFVRGFDAPFYRRYADYNMIFSRQ</sequence>
<comment type="pathway">
    <text evidence="1">Amino-acid biosynthesis; L-asparagine biosynthesis; L-asparagine from L-aspartate (L-Gln route): step 1/1.</text>
</comment>
<evidence type="ECO:0000256" key="4">
    <source>
        <dbReference type="ARBA" id="ARBA00022741"/>
    </source>
</evidence>
<dbReference type="Proteomes" id="UP000886066">
    <property type="component" value="Unassembled WGS sequence"/>
</dbReference>
<dbReference type="PANTHER" id="PTHR43284:SF1">
    <property type="entry name" value="ASPARAGINE SYNTHETASE"/>
    <property type="match status" value="1"/>
</dbReference>
<evidence type="ECO:0000256" key="6">
    <source>
        <dbReference type="ARBA" id="ARBA00022962"/>
    </source>
</evidence>
<evidence type="ECO:0000256" key="7">
    <source>
        <dbReference type="ARBA" id="ARBA00048741"/>
    </source>
</evidence>
<dbReference type="GO" id="GO:0004066">
    <property type="term" value="F:asparagine synthase (glutamine-hydrolyzing) activity"/>
    <property type="evidence" value="ECO:0007669"/>
    <property type="project" value="UniProtKB-EC"/>
</dbReference>
<proteinExistence type="inferred from homology"/>
<evidence type="ECO:0000256" key="3">
    <source>
        <dbReference type="ARBA" id="ARBA00012737"/>
    </source>
</evidence>
<gene>
    <name evidence="12" type="primary">asnB</name>
    <name evidence="12" type="ORF">ENN92_01645</name>
</gene>
<dbReference type="CDD" id="cd01991">
    <property type="entry name" value="Asn_synthase_B_C"/>
    <property type="match status" value="1"/>
</dbReference>
<dbReference type="InterPro" id="IPR014729">
    <property type="entry name" value="Rossmann-like_a/b/a_fold"/>
</dbReference>
<protein>
    <recommendedName>
        <fullName evidence="3">asparagine synthase (glutamine-hydrolyzing)</fullName>
        <ecNumber evidence="3">6.3.5.4</ecNumber>
    </recommendedName>
</protein>
<evidence type="ECO:0000313" key="12">
    <source>
        <dbReference type="EMBL" id="HDQ88831.1"/>
    </source>
</evidence>
<evidence type="ECO:0000256" key="9">
    <source>
        <dbReference type="PIRSR" id="PIRSR001589-2"/>
    </source>
</evidence>
<comment type="similarity">
    <text evidence="2">Belongs to the asparagine synthetase family.</text>
</comment>
<dbReference type="InterPro" id="IPR051786">
    <property type="entry name" value="ASN_synthetase/amidase"/>
</dbReference>
<dbReference type="GO" id="GO:0005524">
    <property type="term" value="F:ATP binding"/>
    <property type="evidence" value="ECO:0007669"/>
    <property type="project" value="UniProtKB-KW"/>
</dbReference>
<keyword evidence="8" id="KW-0061">Asparagine biosynthesis</keyword>
<dbReference type="Gene3D" id="3.40.50.620">
    <property type="entry name" value="HUPs"/>
    <property type="match status" value="1"/>
</dbReference>
<feature type="binding site" evidence="9">
    <location>
        <position position="96"/>
    </location>
    <ligand>
        <name>L-glutamine</name>
        <dbReference type="ChEBI" id="CHEBI:58359"/>
    </ligand>
</feature>
<dbReference type="GO" id="GO:0005829">
    <property type="term" value="C:cytosol"/>
    <property type="evidence" value="ECO:0007669"/>
    <property type="project" value="TreeGrafter"/>
</dbReference>
<dbReference type="InterPro" id="IPR001962">
    <property type="entry name" value="Asn_synthase"/>
</dbReference>
<evidence type="ECO:0000259" key="11">
    <source>
        <dbReference type="PROSITE" id="PS51278"/>
    </source>
</evidence>
<evidence type="ECO:0000256" key="8">
    <source>
        <dbReference type="PIRSR" id="PIRSR001589-1"/>
    </source>
</evidence>
<dbReference type="PROSITE" id="PS51278">
    <property type="entry name" value="GATASE_TYPE_2"/>
    <property type="match status" value="1"/>
</dbReference>
<keyword evidence="8" id="KW-0028">Amino-acid biosynthesis</keyword>
<comment type="caution">
    <text evidence="12">The sequence shown here is derived from an EMBL/GenBank/DDBJ whole genome shotgun (WGS) entry which is preliminary data.</text>
</comment>
<dbReference type="InterPro" id="IPR017932">
    <property type="entry name" value="GATase_2_dom"/>
</dbReference>
<dbReference type="AlphaFoldDB" id="A0A7C1HGV9"/>
<dbReference type="CDD" id="cd00712">
    <property type="entry name" value="AsnB"/>
    <property type="match status" value="1"/>
</dbReference>
<dbReference type="InterPro" id="IPR006426">
    <property type="entry name" value="Asn_synth_AEB"/>
</dbReference>
<reference evidence="12" key="1">
    <citation type="journal article" date="2020" name="mSystems">
        <title>Genome- and Community-Level Interaction Insights into Carbon Utilization and Element Cycling Functions of Hydrothermarchaeota in Hydrothermal Sediment.</title>
        <authorList>
            <person name="Zhou Z."/>
            <person name="Liu Y."/>
            <person name="Xu W."/>
            <person name="Pan J."/>
            <person name="Luo Z.H."/>
            <person name="Li M."/>
        </authorList>
    </citation>
    <scope>NUCLEOTIDE SEQUENCE [LARGE SCALE GENOMIC DNA]</scope>
    <source>
        <strain evidence="12">SpSt-1219</strain>
    </source>
</reference>
<dbReference type="SUPFAM" id="SSF52402">
    <property type="entry name" value="Adenine nucleotide alpha hydrolases-like"/>
    <property type="match status" value="1"/>
</dbReference>
<dbReference type="GO" id="GO:0006529">
    <property type="term" value="P:asparagine biosynthetic process"/>
    <property type="evidence" value="ECO:0007669"/>
    <property type="project" value="UniProtKB-KW"/>
</dbReference>
<evidence type="ECO:0000256" key="5">
    <source>
        <dbReference type="ARBA" id="ARBA00022840"/>
    </source>
</evidence>
<keyword evidence="12" id="KW-0436">Ligase</keyword>
<dbReference type="Gene3D" id="3.60.20.10">
    <property type="entry name" value="Glutamine Phosphoribosylpyrophosphate, subunit 1, domain 1"/>
    <property type="match status" value="1"/>
</dbReference>
<dbReference type="PANTHER" id="PTHR43284">
    <property type="entry name" value="ASPARAGINE SYNTHETASE (GLUTAMINE-HYDROLYZING)"/>
    <property type="match status" value="1"/>
</dbReference>
<dbReference type="NCBIfam" id="TIGR01536">
    <property type="entry name" value="asn_synth_AEB"/>
    <property type="match status" value="1"/>
</dbReference>
<dbReference type="Pfam" id="PF00733">
    <property type="entry name" value="Asn_synthase"/>
    <property type="match status" value="1"/>
</dbReference>
<evidence type="ECO:0000256" key="10">
    <source>
        <dbReference type="PIRSR" id="PIRSR001589-3"/>
    </source>
</evidence>
<keyword evidence="6 8" id="KW-0315">Glutamine amidotransferase</keyword>